<dbReference type="VEuPathDB" id="CryptoDB:Cvel_1854"/>
<dbReference type="PROSITE" id="PS51257">
    <property type="entry name" value="PROKAR_LIPOPROTEIN"/>
    <property type="match status" value="1"/>
</dbReference>
<dbReference type="EMBL" id="CDMZ01005173">
    <property type="protein sequence ID" value="CEM52199.1"/>
    <property type="molecule type" value="Genomic_DNA"/>
</dbReference>
<sequence length="395" mass="44142">MFFKVSALSVLALSCVDASGIQRLLRGSRTATATLSRPRGISSEQLKRRLTDAGVLMNDADNDGNVCFADGDNFDVGEKNTIGDGKVVNDENTDRGDWGKCLPLGSYQVLTTQQSINLYETLDRLHHRYCTHLSIEYSDLMVELLEAYLLQRQPFACASDDQECKDLVRLFRNTFNKALQNVTRGFNFRKMAPDAEVDCADSYTLLHVFLDANEKEGVFTEAVTYTPQPEDAFVDLTQFSMCGEVEGPNGNVQDEGGACIWTLDDVSVLPADQQNGFDNTDFIEGLEFPVMRSLIDPENEALGGTTFLRRSQKDDAIHCHYSPSNDGILRVHNYQHDLERKYPGKIQKTCFCNWRSLGELITKCDCTKDGSANNGCGDREERRLRRQAGVECGNC</sequence>
<name>A0A0G4I5B6_9ALVE</name>
<gene>
    <name evidence="2" type="ORF">Cvel_1854</name>
</gene>
<protein>
    <submittedName>
        <fullName evidence="2">Uncharacterized protein</fullName>
    </submittedName>
</protein>
<keyword evidence="1" id="KW-0732">Signal</keyword>
<accession>A0A0G4I5B6</accession>
<evidence type="ECO:0000256" key="1">
    <source>
        <dbReference type="SAM" id="SignalP"/>
    </source>
</evidence>
<feature type="signal peptide" evidence="1">
    <location>
        <begin position="1"/>
        <end position="18"/>
    </location>
</feature>
<dbReference type="AlphaFoldDB" id="A0A0G4I5B6"/>
<organism evidence="2">
    <name type="scientific">Chromera velia CCMP2878</name>
    <dbReference type="NCBI Taxonomy" id="1169474"/>
    <lineage>
        <taxon>Eukaryota</taxon>
        <taxon>Sar</taxon>
        <taxon>Alveolata</taxon>
        <taxon>Colpodellida</taxon>
        <taxon>Chromeraceae</taxon>
        <taxon>Chromera</taxon>
    </lineage>
</organism>
<reference evidence="2" key="1">
    <citation type="submission" date="2014-11" db="EMBL/GenBank/DDBJ databases">
        <authorList>
            <person name="Otto D Thomas"/>
            <person name="Naeem Raeece"/>
        </authorList>
    </citation>
    <scope>NUCLEOTIDE SEQUENCE</scope>
</reference>
<evidence type="ECO:0000313" key="2">
    <source>
        <dbReference type="EMBL" id="CEM52199.1"/>
    </source>
</evidence>
<proteinExistence type="predicted"/>
<feature type="chain" id="PRO_5005192348" evidence="1">
    <location>
        <begin position="19"/>
        <end position="395"/>
    </location>
</feature>